<reference evidence="7 8" key="1">
    <citation type="journal article" date="2010" name="Plant Cell">
        <title>The Chlorella variabilis NC64A genome reveals adaptation to photosymbiosis, coevolution with viruses, and cryptic sex.</title>
        <authorList>
            <person name="Blanc G."/>
            <person name="Duncan G."/>
            <person name="Agarkova I."/>
            <person name="Borodovsky M."/>
            <person name="Gurnon J."/>
            <person name="Kuo A."/>
            <person name="Lindquist E."/>
            <person name="Lucas S."/>
            <person name="Pangilinan J."/>
            <person name="Polle J."/>
            <person name="Salamov A."/>
            <person name="Terry A."/>
            <person name="Yamada T."/>
            <person name="Dunigan D.D."/>
            <person name="Grigoriev I.V."/>
            <person name="Claverie J.M."/>
            <person name="Van Etten J.L."/>
        </authorList>
    </citation>
    <scope>NUCLEOTIDE SEQUENCE [LARGE SCALE GENOMIC DNA]</scope>
    <source>
        <strain evidence="7 8">NC64A</strain>
    </source>
</reference>
<dbReference type="InterPro" id="IPR044865">
    <property type="entry name" value="MRH_dom"/>
</dbReference>
<proteinExistence type="predicted"/>
<dbReference type="KEGG" id="cvr:CHLNCDRAFT_57772"/>
<dbReference type="GO" id="GO:0030970">
    <property type="term" value="P:retrograde protein transport, ER to cytosol"/>
    <property type="evidence" value="ECO:0007669"/>
    <property type="project" value="TreeGrafter"/>
</dbReference>
<evidence type="ECO:0000256" key="4">
    <source>
        <dbReference type="ARBA" id="ARBA00023157"/>
    </source>
</evidence>
<protein>
    <recommendedName>
        <fullName evidence="6">MRH domain-containing protein</fullName>
    </recommendedName>
</protein>
<gene>
    <name evidence="7" type="ORF">CHLNCDRAFT_57772</name>
</gene>
<sequence>MDRMSLHSAHSLRRSATPTAYVEKLSGRQADDREGMASARWVTLALLLTLLLPSTRGLQYQHDELLWTKQNWQDYTLHFPWSAALKQRDAESTRQLQGPLEGFSSNSLNGPLLDAEEIARRVAEDASRQGQLRDQGGPVLQQSSLDVSLLDEEANLDAAAGVAQCKVCGVLVQLLWEGLTRWVTRHHQVPNRKHIAAYAEELCEIEVTNELLKGWVLLRARVQQGEGLPFALEGQTQEFYMLSQRAKQHATPSEIQAVRKACLKLLKEDEAGKEKPQVLHQASTLVHKYYQLMVQATNRWADAKQRPEAVEAVDDGPRAQRKCFDRHPQCVLWREKGECEGNPKYMLGDEGANNGWCRAACGHCPEEEEDQEMRPVDVEYIRGAQADLLAVFQAKACVSAAPCKWAAGEGMQQLLASARAGADRGAAELMESAEFIGGPVMSRQQQLEASIDQTRLKESKPMLVRELNDAVVPDRGRPRRSTQPPEHFLTESGTVLWQELGAKCVYVSTGWWMYEICYMHHITQFHMTDKHDIDWTISLGAYEPGSANWTLTNTSLSGLYPHFTKARPRAAPALQRASPPSLAAPAAIATTQASTRHPTPPTFQPALGPSLAPDWLSRHPAGAAPQVPYASQTYNSGNHCDLDPDESGKQRSVLRSSELRLMCSPDADMHIIVVEPQQCSYVVELYVPELCALPGFQVVLPDTLGSHIGFATKPRTSAKGARGVASAVAGGDGEVEEEEGEEGLDPVYALPETDEDEYADPDDEEEGQQQANATAHDEL</sequence>
<evidence type="ECO:0000313" key="7">
    <source>
        <dbReference type="EMBL" id="EFN55880.1"/>
    </source>
</evidence>
<dbReference type="GO" id="GO:0030968">
    <property type="term" value="P:endoplasmic reticulum unfolded protein response"/>
    <property type="evidence" value="ECO:0007669"/>
    <property type="project" value="InterPro"/>
</dbReference>
<evidence type="ECO:0000256" key="3">
    <source>
        <dbReference type="ARBA" id="ARBA00022824"/>
    </source>
</evidence>
<dbReference type="RefSeq" id="XP_005847982.1">
    <property type="nucleotide sequence ID" value="XM_005847920.1"/>
</dbReference>
<keyword evidence="2" id="KW-0732">Signal</keyword>
<keyword evidence="8" id="KW-1185">Reference proteome</keyword>
<dbReference type="OrthoDB" id="508255at2759"/>
<dbReference type="Pfam" id="PF07915">
    <property type="entry name" value="PRKCSH"/>
    <property type="match status" value="1"/>
</dbReference>
<dbReference type="EMBL" id="GL433843">
    <property type="protein sequence ID" value="EFN55880.1"/>
    <property type="molecule type" value="Genomic_DNA"/>
</dbReference>
<evidence type="ECO:0000256" key="5">
    <source>
        <dbReference type="SAM" id="MobiDB-lite"/>
    </source>
</evidence>
<organism evidence="8">
    <name type="scientific">Chlorella variabilis</name>
    <name type="common">Green alga</name>
    <dbReference type="NCBI Taxonomy" id="554065"/>
    <lineage>
        <taxon>Eukaryota</taxon>
        <taxon>Viridiplantae</taxon>
        <taxon>Chlorophyta</taxon>
        <taxon>core chlorophytes</taxon>
        <taxon>Trebouxiophyceae</taxon>
        <taxon>Chlorellales</taxon>
        <taxon>Chlorellaceae</taxon>
        <taxon>Chlorella clade</taxon>
        <taxon>Chlorella</taxon>
    </lineage>
</organism>
<dbReference type="InterPro" id="IPR012913">
    <property type="entry name" value="OS9-like_dom"/>
</dbReference>
<dbReference type="STRING" id="554065.E1ZDL3"/>
<dbReference type="AlphaFoldDB" id="E1ZDL3"/>
<dbReference type="InterPro" id="IPR045149">
    <property type="entry name" value="OS-9-like"/>
</dbReference>
<feature type="compositionally biased region" description="Low complexity" evidence="5">
    <location>
        <begin position="720"/>
        <end position="729"/>
    </location>
</feature>
<dbReference type="PANTHER" id="PTHR15414">
    <property type="entry name" value="OS-9-RELATED"/>
    <property type="match status" value="1"/>
</dbReference>
<dbReference type="PANTHER" id="PTHR15414:SF0">
    <property type="entry name" value="ENDOPLASMIC RETICULUM LECTIN 1"/>
    <property type="match status" value="1"/>
</dbReference>
<feature type="domain" description="MRH" evidence="6">
    <location>
        <begin position="502"/>
        <end position="693"/>
    </location>
</feature>
<accession>E1ZDL3</accession>
<feature type="region of interest" description="Disordered" evidence="5">
    <location>
        <begin position="713"/>
        <end position="779"/>
    </location>
</feature>
<dbReference type="InterPro" id="IPR009011">
    <property type="entry name" value="Man6P_isomerase_rcpt-bd_dom_sf"/>
</dbReference>
<feature type="compositionally biased region" description="Acidic residues" evidence="5">
    <location>
        <begin position="752"/>
        <end position="767"/>
    </location>
</feature>
<dbReference type="Gene3D" id="2.70.130.10">
    <property type="entry name" value="Mannose-6-phosphate receptor binding domain"/>
    <property type="match status" value="1"/>
</dbReference>
<dbReference type="SMART" id="SM00254">
    <property type="entry name" value="ShKT"/>
    <property type="match status" value="1"/>
</dbReference>
<evidence type="ECO:0000313" key="8">
    <source>
        <dbReference type="Proteomes" id="UP000008141"/>
    </source>
</evidence>
<dbReference type="InterPro" id="IPR003582">
    <property type="entry name" value="ShKT_dom"/>
</dbReference>
<dbReference type="GO" id="GO:0005788">
    <property type="term" value="C:endoplasmic reticulum lumen"/>
    <property type="evidence" value="ECO:0007669"/>
    <property type="project" value="TreeGrafter"/>
</dbReference>
<keyword evidence="4" id="KW-1015">Disulfide bond</keyword>
<name>E1ZDL3_CHLVA</name>
<dbReference type="InParanoid" id="E1ZDL3"/>
<dbReference type="Proteomes" id="UP000008141">
    <property type="component" value="Unassembled WGS sequence"/>
</dbReference>
<dbReference type="PROSITE" id="PS51914">
    <property type="entry name" value="MRH"/>
    <property type="match status" value="1"/>
</dbReference>
<comment type="subcellular location">
    <subcellularLocation>
        <location evidence="1">Endoplasmic reticulum</location>
    </subcellularLocation>
</comment>
<keyword evidence="3" id="KW-0256">Endoplasmic reticulum</keyword>
<feature type="compositionally biased region" description="Acidic residues" evidence="5">
    <location>
        <begin position="733"/>
        <end position="744"/>
    </location>
</feature>
<dbReference type="eggNOG" id="ENOG502T2H6">
    <property type="taxonomic scope" value="Eukaryota"/>
</dbReference>
<evidence type="ECO:0000259" key="6">
    <source>
        <dbReference type="PROSITE" id="PS51914"/>
    </source>
</evidence>
<evidence type="ECO:0000256" key="2">
    <source>
        <dbReference type="ARBA" id="ARBA00022729"/>
    </source>
</evidence>
<evidence type="ECO:0000256" key="1">
    <source>
        <dbReference type="ARBA" id="ARBA00004240"/>
    </source>
</evidence>
<dbReference type="GeneID" id="17355301"/>
<dbReference type="OMA" id="MASARWV"/>